<dbReference type="AlphaFoldDB" id="A0A2P2C0T5"/>
<dbReference type="InterPro" id="IPR015590">
    <property type="entry name" value="Aldehyde_DH_dom"/>
</dbReference>
<accession>A0A2P2C0T5</accession>
<feature type="domain" description="Aldehyde dehydrogenase" evidence="4">
    <location>
        <begin position="39"/>
        <end position="503"/>
    </location>
</feature>
<dbReference type="InterPro" id="IPR016161">
    <property type="entry name" value="Ald_DH/histidinol_DH"/>
</dbReference>
<evidence type="ECO:0000259" key="4">
    <source>
        <dbReference type="Pfam" id="PF00171"/>
    </source>
</evidence>
<dbReference type="EC" id="1.2.1.27" evidence="1"/>
<evidence type="ECO:0000313" key="5">
    <source>
        <dbReference type="EMBL" id="CUR55633.1"/>
    </source>
</evidence>
<organism evidence="5">
    <name type="scientific">metagenome</name>
    <dbReference type="NCBI Taxonomy" id="256318"/>
    <lineage>
        <taxon>unclassified sequences</taxon>
        <taxon>metagenomes</taxon>
    </lineage>
</organism>
<dbReference type="Pfam" id="PF00171">
    <property type="entry name" value="Aldedh"/>
    <property type="match status" value="1"/>
</dbReference>
<dbReference type="GO" id="GO:0006210">
    <property type="term" value="P:thymine catabolic process"/>
    <property type="evidence" value="ECO:0007669"/>
    <property type="project" value="TreeGrafter"/>
</dbReference>
<evidence type="ECO:0000256" key="3">
    <source>
        <dbReference type="ARBA" id="ARBA00023027"/>
    </source>
</evidence>
<evidence type="ECO:0000256" key="2">
    <source>
        <dbReference type="ARBA" id="ARBA00023002"/>
    </source>
</evidence>
<sequence>MTDNSDSLSVYICDRSATMAGMTTSLITHWAAGAEFTGDSERWADVTNPATGAVSGRVALASESDAAHVIATAAAAARSWGATSVARRTQVIFAFRELLNSRKGELAELITAEHGKVYSDALGEISRGQEVVEFACGIAHLLKGGHSEGASTGVDVHSMLQPLGVVGIISPFNFPAMVPMWFFPVAIAAGNTVVLKPSEKDPSASLWIANLWKEAGLPDGVFNVLQGDKTAVDPLLQSPDVAAISFVGSTPIARYVYEEASRAGKRVQALGGAKNHMVVLPDADLDLAADAAVNAGYGSAGERCMAISVLVAVEPVADDLVARIAERTRTLVIGDGRSGQAAEADMGPLVTRAHRDKVAGYVSSGEEAGAKLVIDGRDVQARGEQEGFWLGPTLFDHVTTDMEIYREEIFGPVLSVIRVASYDEALALVNSNEYGNGTALFTNDGGAARRFQNEVEVGMVGINVPIPVPVAYYSFGGWKRSLFGDSHAHGTEGVHFFTRTKVVTSRWIDPANRPAGGLELGFPQNV</sequence>
<dbReference type="PROSITE" id="PS00070">
    <property type="entry name" value="ALDEHYDE_DEHYDR_CYS"/>
    <property type="match status" value="1"/>
</dbReference>
<dbReference type="CDD" id="cd07085">
    <property type="entry name" value="ALDH_F6_MMSDH"/>
    <property type="match status" value="1"/>
</dbReference>
<dbReference type="Gene3D" id="3.40.309.10">
    <property type="entry name" value="Aldehyde Dehydrogenase, Chain A, domain 2"/>
    <property type="match status" value="1"/>
</dbReference>
<keyword evidence="2" id="KW-0560">Oxidoreductase</keyword>
<dbReference type="PANTHER" id="PTHR43866">
    <property type="entry name" value="MALONATE-SEMIALDEHYDE DEHYDROGENASE"/>
    <property type="match status" value="1"/>
</dbReference>
<dbReference type="SUPFAM" id="SSF53720">
    <property type="entry name" value="ALDH-like"/>
    <property type="match status" value="1"/>
</dbReference>
<dbReference type="InterPro" id="IPR016162">
    <property type="entry name" value="Ald_DH_N"/>
</dbReference>
<proteinExistence type="predicted"/>
<gene>
    <name evidence="5" type="ORF">NOCA2290020</name>
</gene>
<dbReference type="PANTHER" id="PTHR43866:SF4">
    <property type="entry name" value="MALONATE-SEMIALDEHYDE DEHYDROGENASE"/>
    <property type="match status" value="1"/>
</dbReference>
<keyword evidence="3" id="KW-0520">NAD</keyword>
<dbReference type="Gene3D" id="3.40.605.10">
    <property type="entry name" value="Aldehyde Dehydrogenase, Chain A, domain 1"/>
    <property type="match status" value="1"/>
</dbReference>
<dbReference type="InterPro" id="IPR016163">
    <property type="entry name" value="Ald_DH_C"/>
</dbReference>
<dbReference type="GO" id="GO:0004491">
    <property type="term" value="F:methylmalonate-semialdehyde dehydrogenase (acylating, NAD) activity"/>
    <property type="evidence" value="ECO:0007669"/>
    <property type="project" value="UniProtKB-EC"/>
</dbReference>
<dbReference type="InterPro" id="IPR010061">
    <property type="entry name" value="MeMal-semiAld_DH"/>
</dbReference>
<dbReference type="FunFam" id="3.40.309.10:FF:000002">
    <property type="entry name" value="Methylmalonate-semialdehyde dehydrogenase (Acylating)"/>
    <property type="match status" value="1"/>
</dbReference>
<dbReference type="NCBIfam" id="TIGR01722">
    <property type="entry name" value="MMSDH"/>
    <property type="match status" value="1"/>
</dbReference>
<dbReference type="InterPro" id="IPR016160">
    <property type="entry name" value="Ald_DH_CS_CYS"/>
</dbReference>
<dbReference type="EMBL" id="CZKA01000022">
    <property type="protein sequence ID" value="CUR55633.1"/>
    <property type="molecule type" value="Genomic_DNA"/>
</dbReference>
<evidence type="ECO:0000256" key="1">
    <source>
        <dbReference type="ARBA" id="ARBA00013048"/>
    </source>
</evidence>
<protein>
    <recommendedName>
        <fullName evidence="1">methylmalonate-semialdehyde dehydrogenase (CoA acylating)</fullName>
        <ecNumber evidence="1">1.2.1.27</ecNumber>
    </recommendedName>
</protein>
<name>A0A2P2C0T5_9ZZZZ</name>
<reference evidence="5" key="1">
    <citation type="submission" date="2015-08" db="EMBL/GenBank/DDBJ databases">
        <authorList>
            <person name="Babu N.S."/>
            <person name="Beckwith C.J."/>
            <person name="Beseler K.G."/>
            <person name="Brison A."/>
            <person name="Carone J.V."/>
            <person name="Caskin T.P."/>
            <person name="Diamond M."/>
            <person name="Durham M.E."/>
            <person name="Foxe J.M."/>
            <person name="Go M."/>
            <person name="Henderson B.A."/>
            <person name="Jones I.B."/>
            <person name="McGettigan J.A."/>
            <person name="Micheletti S.J."/>
            <person name="Nasrallah M.E."/>
            <person name="Ortiz D."/>
            <person name="Piller C.R."/>
            <person name="Privatt S.R."/>
            <person name="Schneider S.L."/>
            <person name="Sharp S."/>
            <person name="Smith T.C."/>
            <person name="Stanton J.D."/>
            <person name="Ullery H.E."/>
            <person name="Wilson R.J."/>
            <person name="Serrano M.G."/>
            <person name="Buck G."/>
            <person name="Lee V."/>
            <person name="Wang Y."/>
            <person name="Carvalho R."/>
            <person name="Voegtly L."/>
            <person name="Shi R."/>
            <person name="Duckworth R."/>
            <person name="Johnson A."/>
            <person name="Loviza R."/>
            <person name="Walstead R."/>
            <person name="Shah Z."/>
            <person name="Kiflezghi M."/>
            <person name="Wade K."/>
            <person name="Ball S.L."/>
            <person name="Bradley K.W."/>
            <person name="Asai D.J."/>
            <person name="Bowman C.A."/>
            <person name="Russell D.A."/>
            <person name="Pope W.H."/>
            <person name="Jacobs-Sera D."/>
            <person name="Hendrix R.W."/>
            <person name="Hatfull G.F."/>
        </authorList>
    </citation>
    <scope>NUCLEOTIDE SEQUENCE</scope>
</reference>
<dbReference type="GO" id="GO:0006574">
    <property type="term" value="P:L-valine catabolic process"/>
    <property type="evidence" value="ECO:0007669"/>
    <property type="project" value="TreeGrafter"/>
</dbReference>
<dbReference type="FunFam" id="3.40.605.10:FF:000003">
    <property type="entry name" value="Methylmalonate-semialdehyde dehydrogenase [acylating]"/>
    <property type="match status" value="1"/>
</dbReference>